<reference evidence="2" key="1">
    <citation type="submission" date="2020-11" db="EMBL/GenBank/DDBJ databases">
        <authorList>
            <person name="Tran Van P."/>
        </authorList>
    </citation>
    <scope>NUCLEOTIDE SEQUENCE</scope>
</reference>
<sequence>MIYCHLNEIMESFSMLLRSIGVSPSWKESDESVDILGSLPEEVAILILKIILPSPARLLLVGLIKILCSKTSSAEGCSLSLRTNFTTVGYCYTSMQSWLPSIPRLPYQPTGLAAPRFLCLDSNSLVSAALVCKKWRNICRSDTSLRIAIRRQLRRDRLGPTALRTRDTNAQATRVRRSSDKEQIPVKIDVEIENDEEPATSRMNRSHRMTTYPLIHTVTSKVSTPKQLTASSPSIHLRM</sequence>
<dbReference type="Pfam" id="PF12937">
    <property type="entry name" value="F-box-like"/>
    <property type="match status" value="1"/>
</dbReference>
<accession>A0A7R9B4X0</accession>
<gene>
    <name evidence="2" type="ORF">TSIB3V08_LOCUS10317</name>
</gene>
<organism evidence="2">
    <name type="scientific">Timema shepardi</name>
    <name type="common">Walking stick</name>
    <dbReference type="NCBI Taxonomy" id="629360"/>
    <lineage>
        <taxon>Eukaryota</taxon>
        <taxon>Metazoa</taxon>
        <taxon>Ecdysozoa</taxon>
        <taxon>Arthropoda</taxon>
        <taxon>Hexapoda</taxon>
        <taxon>Insecta</taxon>
        <taxon>Pterygota</taxon>
        <taxon>Neoptera</taxon>
        <taxon>Polyneoptera</taxon>
        <taxon>Phasmatodea</taxon>
        <taxon>Timematodea</taxon>
        <taxon>Timematoidea</taxon>
        <taxon>Timematidae</taxon>
        <taxon>Timema</taxon>
    </lineage>
</organism>
<dbReference type="Gene3D" id="1.20.1280.50">
    <property type="match status" value="1"/>
</dbReference>
<name>A0A7R9B4X0_TIMSH</name>
<dbReference type="InterPro" id="IPR001810">
    <property type="entry name" value="F-box_dom"/>
</dbReference>
<proteinExistence type="predicted"/>
<evidence type="ECO:0000313" key="2">
    <source>
        <dbReference type="EMBL" id="CAD7266298.1"/>
    </source>
</evidence>
<dbReference type="InterPro" id="IPR036047">
    <property type="entry name" value="F-box-like_dom_sf"/>
</dbReference>
<dbReference type="SUPFAM" id="SSF81383">
    <property type="entry name" value="F-box domain"/>
    <property type="match status" value="1"/>
</dbReference>
<evidence type="ECO:0000259" key="1">
    <source>
        <dbReference type="Pfam" id="PF12937"/>
    </source>
</evidence>
<feature type="domain" description="F-box" evidence="1">
    <location>
        <begin position="117"/>
        <end position="145"/>
    </location>
</feature>
<dbReference type="EMBL" id="OC006753">
    <property type="protein sequence ID" value="CAD7266298.1"/>
    <property type="molecule type" value="Genomic_DNA"/>
</dbReference>
<protein>
    <recommendedName>
        <fullName evidence="1">F-box domain-containing protein</fullName>
    </recommendedName>
</protein>
<dbReference type="AlphaFoldDB" id="A0A7R9B4X0"/>